<keyword evidence="4" id="KW-0479">Metal-binding</keyword>
<evidence type="ECO:0000313" key="9">
    <source>
        <dbReference type="Proteomes" id="UP000672097"/>
    </source>
</evidence>
<dbReference type="PROSITE" id="PS00645">
    <property type="entry name" value="COMPLEX1_51K_2"/>
    <property type="match status" value="1"/>
</dbReference>
<dbReference type="Gene3D" id="3.10.20.600">
    <property type="match status" value="1"/>
</dbReference>
<comment type="caution">
    <text evidence="8">The sequence shown here is derived from an EMBL/GenBank/DDBJ whole genome shotgun (WGS) entry which is preliminary data.</text>
</comment>
<dbReference type="Gene3D" id="1.10.10.1590">
    <property type="entry name" value="NADH-quinone oxidoreductase subunit E"/>
    <property type="match status" value="1"/>
</dbReference>
<evidence type="ECO:0000256" key="2">
    <source>
        <dbReference type="ARBA" id="ARBA00007523"/>
    </source>
</evidence>
<dbReference type="InterPro" id="IPR011538">
    <property type="entry name" value="Nuo51_FMN-bd"/>
</dbReference>
<name>A0ABS5E1Z0_9BURK</name>
<sequence>MTPSNHPAAEMNTVAIPVEAIGKAGRAGGKSGQRGHLKGRQVDDAARALVRSLIGDGPHARDELIEHLHRLNDSQGALFKGQLAALAAEMRLSMAEVIEVASFYHHFQVLDDDEAAPALTLRVCDSLSCAMAGGRELLARLGEALSPQVQVVATPCVGRCEQAPVAVLGQRPLLRATLPAVLQQVAQGDGASHPPAAQAPQAYDPAAQAPCALTRGDEPLSPPWTGLAAYRAQGGYALWRAVVAGQKSAEEVLSEMEASGLRGLGGAGFPAGRKWRIVREQPAPRLMAVNIDEGEPGTFKDRSYLERDPHRFLEGALVAAQVVGVSAIYIYLRDEYHGARAVLQQALAELQDFANESSVGALPPIILRRGAGAYVCGEESAMIESIEGKRGEPRLRPPYIAQRGLFGRPTLEHNFETLYWVRDIAQRGAAWFTGFGRHGRVGLRSFSVSGRVRQPGVKLAPAGITLRELVEEYCGGMAEGHTLYGYLPGGASGGLLPARLADVPLDFDTLQPHGCFIGSAAVVVFSQADSARALAHNAMQFFAHESCGQCTPCRVGTDKAAHLMGLPGTWDHPTLNDLSTVMMDASICGLGQAAPNVIRCVQRYFPEEVGNPGDAS</sequence>
<proteinExistence type="inferred from homology"/>
<dbReference type="SMART" id="SM00928">
    <property type="entry name" value="NADH_4Fe-4S"/>
    <property type="match status" value="1"/>
</dbReference>
<feature type="domain" description="NADH-ubiquinone oxidoreductase 51kDa subunit iron-sulphur binding" evidence="7">
    <location>
        <begin position="532"/>
        <end position="578"/>
    </location>
</feature>
<evidence type="ECO:0000256" key="5">
    <source>
        <dbReference type="ARBA" id="ARBA00023004"/>
    </source>
</evidence>
<keyword evidence="9" id="KW-1185">Reference proteome</keyword>
<gene>
    <name evidence="8" type="ORF">KAK11_18860</name>
</gene>
<dbReference type="Pfam" id="PF10589">
    <property type="entry name" value="NADH_4Fe-4S"/>
    <property type="match status" value="1"/>
</dbReference>
<dbReference type="Gene3D" id="3.40.50.11540">
    <property type="entry name" value="NADH-ubiquinone oxidoreductase 51kDa subunit"/>
    <property type="match status" value="1"/>
</dbReference>
<dbReference type="SUPFAM" id="SSF142019">
    <property type="entry name" value="Nqo1 FMN-binding domain-like"/>
    <property type="match status" value="1"/>
</dbReference>
<organism evidence="8 9">
    <name type="scientific">Ideonella paludis</name>
    <dbReference type="NCBI Taxonomy" id="1233411"/>
    <lineage>
        <taxon>Bacteria</taxon>
        <taxon>Pseudomonadati</taxon>
        <taxon>Pseudomonadota</taxon>
        <taxon>Betaproteobacteria</taxon>
        <taxon>Burkholderiales</taxon>
        <taxon>Sphaerotilaceae</taxon>
        <taxon>Ideonella</taxon>
    </lineage>
</organism>
<accession>A0ABS5E1Z0</accession>
<dbReference type="SUPFAM" id="SSF52833">
    <property type="entry name" value="Thioredoxin-like"/>
    <property type="match status" value="1"/>
</dbReference>
<evidence type="ECO:0000256" key="1">
    <source>
        <dbReference type="ARBA" id="ARBA00001917"/>
    </source>
</evidence>
<dbReference type="PANTHER" id="PTHR43578:SF3">
    <property type="entry name" value="NADH-QUINONE OXIDOREDUCTASE SUBUNIT F"/>
    <property type="match status" value="1"/>
</dbReference>
<dbReference type="InterPro" id="IPR041921">
    <property type="entry name" value="NuoE_N"/>
</dbReference>
<keyword evidence="5" id="KW-0408">Iron</keyword>
<comment type="similarity">
    <text evidence="2">Belongs to the complex I 51 kDa subunit family.</text>
</comment>
<dbReference type="Pfam" id="PF01257">
    <property type="entry name" value="2Fe-2S_thioredx"/>
    <property type="match status" value="1"/>
</dbReference>
<dbReference type="EMBL" id="JAGQDG010000008">
    <property type="protein sequence ID" value="MBQ0937393.1"/>
    <property type="molecule type" value="Genomic_DNA"/>
</dbReference>
<dbReference type="CDD" id="cd03082">
    <property type="entry name" value="TRX_Fd_NuoE_W_FDH_beta"/>
    <property type="match status" value="1"/>
</dbReference>
<protein>
    <submittedName>
        <fullName evidence="8">NAD(P)H-dependent oxidoreductase subunit E</fullName>
    </submittedName>
</protein>
<keyword evidence="3" id="KW-0004">4Fe-4S</keyword>
<evidence type="ECO:0000256" key="4">
    <source>
        <dbReference type="ARBA" id="ARBA00022723"/>
    </source>
</evidence>
<dbReference type="PROSITE" id="PS00644">
    <property type="entry name" value="COMPLEX1_51K_1"/>
    <property type="match status" value="1"/>
</dbReference>
<evidence type="ECO:0000259" key="7">
    <source>
        <dbReference type="SMART" id="SM00928"/>
    </source>
</evidence>
<dbReference type="InterPro" id="IPR019575">
    <property type="entry name" value="Nuop51_4Fe4S-bd"/>
</dbReference>
<dbReference type="InterPro" id="IPR036249">
    <property type="entry name" value="Thioredoxin-like_sf"/>
</dbReference>
<dbReference type="SUPFAM" id="SSF140490">
    <property type="entry name" value="Nqo1C-terminal domain-like"/>
    <property type="match status" value="1"/>
</dbReference>
<dbReference type="Gene3D" id="3.40.30.10">
    <property type="entry name" value="Glutaredoxin"/>
    <property type="match status" value="1"/>
</dbReference>
<comment type="cofactor">
    <cofactor evidence="1">
        <name>FMN</name>
        <dbReference type="ChEBI" id="CHEBI:58210"/>
    </cofactor>
</comment>
<reference evidence="8 9" key="1">
    <citation type="submission" date="2021-04" db="EMBL/GenBank/DDBJ databases">
        <title>The genome sequence of type strain Ideonella paludis KCTC 32238.</title>
        <authorList>
            <person name="Liu Y."/>
        </authorList>
    </citation>
    <scope>NUCLEOTIDE SEQUENCE [LARGE SCALE GENOMIC DNA]</scope>
    <source>
        <strain evidence="8 9">KCTC 32238</strain>
    </source>
</reference>
<dbReference type="RefSeq" id="WP_210810931.1">
    <property type="nucleotide sequence ID" value="NZ_JAGQDG010000008.1"/>
</dbReference>
<dbReference type="InterPro" id="IPR037225">
    <property type="entry name" value="Nuo51_FMN-bd_sf"/>
</dbReference>
<evidence type="ECO:0000256" key="6">
    <source>
        <dbReference type="ARBA" id="ARBA00023014"/>
    </source>
</evidence>
<dbReference type="InterPro" id="IPR037207">
    <property type="entry name" value="Nuop51_4Fe4S-bd_sf"/>
</dbReference>
<dbReference type="InterPro" id="IPR001949">
    <property type="entry name" value="NADH-UbQ_OxRdtase_51kDa_CS"/>
</dbReference>
<dbReference type="PANTHER" id="PTHR43578">
    <property type="entry name" value="NADH-QUINONE OXIDOREDUCTASE SUBUNIT F"/>
    <property type="match status" value="1"/>
</dbReference>
<dbReference type="Gene3D" id="1.20.1440.230">
    <property type="entry name" value="NADH-ubiquinone oxidoreductase 51kDa subunit, iron-sulphur binding domain"/>
    <property type="match status" value="1"/>
</dbReference>
<keyword evidence="6" id="KW-0411">Iron-sulfur</keyword>
<dbReference type="SUPFAM" id="SSF142984">
    <property type="entry name" value="Nqo1 middle domain-like"/>
    <property type="match status" value="1"/>
</dbReference>
<dbReference type="Proteomes" id="UP000672097">
    <property type="component" value="Unassembled WGS sequence"/>
</dbReference>
<evidence type="ECO:0000313" key="8">
    <source>
        <dbReference type="EMBL" id="MBQ0937393.1"/>
    </source>
</evidence>
<dbReference type="Pfam" id="PF01512">
    <property type="entry name" value="Complex1_51K"/>
    <property type="match status" value="1"/>
</dbReference>
<evidence type="ECO:0000256" key="3">
    <source>
        <dbReference type="ARBA" id="ARBA00022485"/>
    </source>
</evidence>